<feature type="non-terminal residue" evidence="1">
    <location>
        <position position="1"/>
    </location>
</feature>
<dbReference type="GO" id="GO:0006888">
    <property type="term" value="P:endoplasmic reticulum to Golgi vesicle-mediated transport"/>
    <property type="evidence" value="ECO:0007669"/>
    <property type="project" value="InterPro"/>
</dbReference>
<organism evidence="1 2">
    <name type="scientific">Rhizoctonia solani</name>
    <dbReference type="NCBI Taxonomy" id="456999"/>
    <lineage>
        <taxon>Eukaryota</taxon>
        <taxon>Fungi</taxon>
        <taxon>Dikarya</taxon>
        <taxon>Basidiomycota</taxon>
        <taxon>Agaricomycotina</taxon>
        <taxon>Agaricomycetes</taxon>
        <taxon>Cantharellales</taxon>
        <taxon>Ceratobasidiaceae</taxon>
        <taxon>Rhizoctonia</taxon>
    </lineage>
</organism>
<dbReference type="Pfam" id="PF04437">
    <property type="entry name" value="RINT1_TIP1"/>
    <property type="match status" value="1"/>
</dbReference>
<dbReference type="GO" id="GO:0070939">
    <property type="term" value="C:Dsl1/NZR complex"/>
    <property type="evidence" value="ECO:0007669"/>
    <property type="project" value="InterPro"/>
</dbReference>
<comment type="caution">
    <text evidence="1">The sequence shown here is derived from an EMBL/GenBank/DDBJ whole genome shotgun (WGS) entry which is preliminary data.</text>
</comment>
<evidence type="ECO:0008006" key="3">
    <source>
        <dbReference type="Google" id="ProtNLM"/>
    </source>
</evidence>
<proteinExistence type="predicted"/>
<dbReference type="PANTHER" id="PTHR13520:SF0">
    <property type="entry name" value="RAD50-INTERACTING PROTEIN 1"/>
    <property type="match status" value="1"/>
</dbReference>
<dbReference type="EMBL" id="CAJMWQ010000963">
    <property type="protein sequence ID" value="CAE6408530.1"/>
    <property type="molecule type" value="Genomic_DNA"/>
</dbReference>
<sequence length="626" mass="70530">MTSAQIKTLLSPSDASLSETRALEYLDSNFSTWESIEQLSNLDAEVERTRFEAQDLEKRSGESQKVTDTFIFETIQQTKTLLDSAQELSLKRHLIADDILALRDELAPVDPEGKSTLLSELEELHKRISELEGAKSYVQVLERGLRLRGFMEHFIQPLLDKSSFHDVNAQNEFTRLLFPILARKIRKSVPQLLAQPSLLAHTIYQALLFDAAVRESGFTLANTWEQRETKQHKAKEWPGVADIILSHKSWFDQWMDAERHFTEHQYNEIIISPDAFAFSNDGNEDYQQTDVRPTNSARRIKALLEQVTERYQPLPHYNQRARFLITVQVPILETYYGRISSSLDAFETLSSSFVRAVPGALAGQVGAGVDARKLTSGHEGLQRLLKAYASASAIKGAMQEWGDSIFFLELWTEINERSALRAKVDAHPSLPQTTPASVAEEVHGTLFDELISQYTSIVVRAEDMMVRHVCSEVEGELRGYFSKQWEANNDADEELVAIPATLVSPLTTLTTHISLLVKTLPSSTTASLYRRIASSIASHILQRSVLHFGHGRMIPSRGTVFAREVCLWVEASQMAMPNRRVEAPWQRLLDGAKLVSIPEGPEFEAAKNAAWRASDEQFAEFTETIG</sequence>
<dbReference type="GO" id="GO:0060628">
    <property type="term" value="P:regulation of ER to Golgi vesicle-mediated transport"/>
    <property type="evidence" value="ECO:0007669"/>
    <property type="project" value="TreeGrafter"/>
</dbReference>
<dbReference type="PANTHER" id="PTHR13520">
    <property type="entry name" value="RAD50-INTERACTING PROTEIN 1 RINT-1"/>
    <property type="match status" value="1"/>
</dbReference>
<dbReference type="PROSITE" id="PS51386">
    <property type="entry name" value="RINT1_TIP20"/>
    <property type="match status" value="1"/>
</dbReference>
<gene>
    <name evidence="1" type="ORF">RDB_LOCUS36104</name>
</gene>
<dbReference type="Gene3D" id="1.20.58.670">
    <property type="entry name" value="Dsl1p vesicle tethering complex, Tip20p subunit, domain D"/>
    <property type="match status" value="1"/>
</dbReference>
<evidence type="ECO:0000313" key="1">
    <source>
        <dbReference type="EMBL" id="CAE6408530.1"/>
    </source>
</evidence>
<dbReference type="GO" id="GO:0006890">
    <property type="term" value="P:retrograde vesicle-mediated transport, Golgi to endoplasmic reticulum"/>
    <property type="evidence" value="ECO:0007669"/>
    <property type="project" value="InterPro"/>
</dbReference>
<dbReference type="AlphaFoldDB" id="A0A8H2WZD2"/>
<dbReference type="InterPro" id="IPR042044">
    <property type="entry name" value="EXOC6PINT-1/Sec15/Tip20_C_dom2"/>
</dbReference>
<dbReference type="InterPro" id="IPR007528">
    <property type="entry name" value="RINT1_Tip20"/>
</dbReference>
<protein>
    <recommendedName>
        <fullName evidence="3">RAD50-interacting protein 1</fullName>
    </recommendedName>
</protein>
<evidence type="ECO:0000313" key="2">
    <source>
        <dbReference type="Proteomes" id="UP000663826"/>
    </source>
</evidence>
<name>A0A8H2WZD2_9AGAM</name>
<dbReference type="Proteomes" id="UP000663826">
    <property type="component" value="Unassembled WGS sequence"/>
</dbReference>
<accession>A0A8H2WZD2</accession>
<reference evidence="1" key="1">
    <citation type="submission" date="2021-01" db="EMBL/GenBank/DDBJ databases">
        <authorList>
            <person name="Kaushik A."/>
        </authorList>
    </citation>
    <scope>NUCLEOTIDE SEQUENCE</scope>
    <source>
        <strain evidence="1">AG1-1B</strain>
    </source>
</reference>